<keyword evidence="3" id="KW-1185">Reference proteome</keyword>
<evidence type="ECO:0000313" key="3">
    <source>
        <dbReference type="Proteomes" id="UP000035720"/>
    </source>
</evidence>
<dbReference type="Proteomes" id="UP000035720">
    <property type="component" value="Unassembled WGS sequence"/>
</dbReference>
<dbReference type="Pfam" id="PF14155">
    <property type="entry name" value="DUF4307"/>
    <property type="match status" value="1"/>
</dbReference>
<protein>
    <recommendedName>
        <fullName evidence="4">DUF4307 domain-containing protein</fullName>
    </recommendedName>
</protein>
<comment type="caution">
    <text evidence="2">The sequence shown here is derived from an EMBL/GenBank/DDBJ whole genome shotgun (WGS) entry which is preliminary data.</text>
</comment>
<sequence length="123" mass="13076">MFPRTNRTWWIVGILGCLAMSAVAVWFGIAATAGRVGWQTQSYAVLDDQSVTVTFRVDRPAGTVVRCSLKAMDARFGAVGLADVVVPASQETSTVVDKAPIRTTARAVTGTVDRCVKDGSDTP</sequence>
<keyword evidence="1" id="KW-1133">Transmembrane helix</keyword>
<dbReference type="STRING" id="1193518.BN13_1660006"/>
<evidence type="ECO:0000256" key="1">
    <source>
        <dbReference type="SAM" id="Phobius"/>
    </source>
</evidence>
<reference evidence="2 3" key="1">
    <citation type="journal article" date="2013" name="ISME J.">
        <title>A metabolic model for members of the genus Tetrasphaera involved in enhanced biological phosphorus removal.</title>
        <authorList>
            <person name="Kristiansen R."/>
            <person name="Nguyen H.T.T."/>
            <person name="Saunders A.M."/>
            <person name="Nielsen J.L."/>
            <person name="Wimmer R."/>
            <person name="Le V.Q."/>
            <person name="McIlroy S.J."/>
            <person name="Petrovski S."/>
            <person name="Seviour R.J."/>
            <person name="Calteau A."/>
            <person name="Nielsen K.L."/>
            <person name="Nielsen P.H."/>
        </authorList>
    </citation>
    <scope>NUCLEOTIDE SEQUENCE [LARGE SCALE GENOMIC DNA]</scope>
    <source>
        <strain evidence="2 3">Ben 74</strain>
    </source>
</reference>
<evidence type="ECO:0000313" key="2">
    <source>
        <dbReference type="EMBL" id="CCI52377.1"/>
    </source>
</evidence>
<feature type="transmembrane region" description="Helical" evidence="1">
    <location>
        <begin position="9"/>
        <end position="29"/>
    </location>
</feature>
<keyword evidence="1" id="KW-0472">Membrane</keyword>
<dbReference type="EMBL" id="CAJC01000075">
    <property type="protein sequence ID" value="CCI52377.1"/>
    <property type="molecule type" value="Genomic_DNA"/>
</dbReference>
<evidence type="ECO:0008006" key="4">
    <source>
        <dbReference type="Google" id="ProtNLM"/>
    </source>
</evidence>
<organism evidence="2 3">
    <name type="scientific">Nostocoides jenkinsii Ben 74</name>
    <dbReference type="NCBI Taxonomy" id="1193518"/>
    <lineage>
        <taxon>Bacteria</taxon>
        <taxon>Bacillati</taxon>
        <taxon>Actinomycetota</taxon>
        <taxon>Actinomycetes</taxon>
        <taxon>Micrococcales</taxon>
        <taxon>Intrasporangiaceae</taxon>
        <taxon>Nostocoides</taxon>
    </lineage>
</organism>
<dbReference type="AlphaFoldDB" id="A0A077MC13"/>
<dbReference type="InterPro" id="IPR025443">
    <property type="entry name" value="DUF4307"/>
</dbReference>
<keyword evidence="1" id="KW-0812">Transmembrane</keyword>
<accession>A0A077MC13</accession>
<proteinExistence type="predicted"/>
<gene>
    <name evidence="2" type="ORF">BN13_1660006</name>
</gene>
<name>A0A077MC13_9MICO</name>
<dbReference type="RefSeq" id="WP_048548464.1">
    <property type="nucleotide sequence ID" value="NZ_HF571038.1"/>
</dbReference>